<dbReference type="InterPro" id="IPR051757">
    <property type="entry name" value="Beta-gal_alpha2-3_sialyltrans"/>
</dbReference>
<keyword evidence="11" id="KW-1133">Transmembrane helix</keyword>
<evidence type="ECO:0000256" key="3">
    <source>
        <dbReference type="ARBA" id="ARBA00004922"/>
    </source>
</evidence>
<evidence type="ECO:0000256" key="14">
    <source>
        <dbReference type="ARBA" id="ARBA00023136"/>
    </source>
</evidence>
<comment type="catalytic activity">
    <reaction evidence="32">
        <text>a globoside GalGb4Cer + CMP-N-acetyl-beta-neuraminate = a globoside MSGG + CMP + H(+)</text>
        <dbReference type="Rhea" id="RHEA:65372"/>
        <dbReference type="ChEBI" id="CHEBI:15378"/>
        <dbReference type="ChEBI" id="CHEBI:57812"/>
        <dbReference type="ChEBI" id="CHEBI:60377"/>
        <dbReference type="ChEBI" id="CHEBI:140623"/>
        <dbReference type="ChEBI" id="CHEBI:140691"/>
    </reaction>
    <physiologicalReaction direction="left-to-right" evidence="32">
        <dbReference type="Rhea" id="RHEA:65373"/>
    </physiologicalReaction>
</comment>
<dbReference type="Pfam" id="PF00777">
    <property type="entry name" value="Glyco_transf_29"/>
    <property type="match status" value="1"/>
</dbReference>
<evidence type="ECO:0000256" key="15">
    <source>
        <dbReference type="ARBA" id="ARBA00023157"/>
    </source>
</evidence>
<evidence type="ECO:0000256" key="36">
    <source>
        <dbReference type="ARBA" id="ARBA00081332"/>
    </source>
</evidence>
<keyword evidence="12" id="KW-0333">Golgi apparatus</keyword>
<proteinExistence type="inferred from homology"/>
<comment type="catalytic activity">
    <reaction evidence="29">
        <text>a ganglioside GM1 (d18:1(4E)) + CMP-N-acetyl-beta-neuraminate = a ganglioside GD1a (d18:1(4E)) + CMP + H(+)</text>
        <dbReference type="Rhea" id="RHEA:18021"/>
        <dbReference type="ChEBI" id="CHEBI:15378"/>
        <dbReference type="ChEBI" id="CHEBI:57812"/>
        <dbReference type="ChEBI" id="CHEBI:60377"/>
        <dbReference type="ChEBI" id="CHEBI:77709"/>
        <dbReference type="ChEBI" id="CHEBI:78445"/>
        <dbReference type="EC" id="2.4.3.2"/>
    </reaction>
    <physiologicalReaction direction="left-to-right" evidence="29">
        <dbReference type="Rhea" id="RHEA:18022"/>
    </physiologicalReaction>
</comment>
<comment type="catalytic activity">
    <reaction evidence="17">
        <text>a beta-D-galactosyl-(1-&gt;3)-N-acetyl-alpha-D-galactosaminyl derivative + CMP-N-acetyl-beta-neuraminate = an N-acetyl-alpha-neuraminyl-(2-&gt;3)-beta-D-galactosyl-(1-&gt;3)-N-acetyl-alpha-D-galactosaminyl derivative + CMP + H(+)</text>
        <dbReference type="Rhea" id="RHEA:21616"/>
        <dbReference type="ChEBI" id="CHEBI:15378"/>
        <dbReference type="ChEBI" id="CHEBI:57812"/>
        <dbReference type="ChEBI" id="CHEBI:60377"/>
        <dbReference type="ChEBI" id="CHEBI:133470"/>
        <dbReference type="ChEBI" id="CHEBI:139596"/>
        <dbReference type="EC" id="2.4.3.4"/>
    </reaction>
    <physiologicalReaction direction="left-to-right" evidence="17">
        <dbReference type="Rhea" id="RHEA:21617"/>
    </physiologicalReaction>
</comment>
<dbReference type="GO" id="GO:0097503">
    <property type="term" value="P:sialylation"/>
    <property type="evidence" value="ECO:0007669"/>
    <property type="project" value="TreeGrafter"/>
</dbReference>
<keyword evidence="16" id="KW-0325">Glycoprotein</keyword>
<dbReference type="PANTHER" id="PTHR46032:SF6">
    <property type="entry name" value="CMP-N-ACETYLNEURAMINATE-BETA-GALACTOSAMIDE-ALPHA-2,3-SIALYLTRANSFERASE 1"/>
    <property type="match status" value="1"/>
</dbReference>
<evidence type="ECO:0000256" key="5">
    <source>
        <dbReference type="ARBA" id="ARBA00006003"/>
    </source>
</evidence>
<comment type="catalytic activity">
    <reaction evidence="28">
        <text>a ganglioside GA1 (d18:1(4E)) + CMP-N-acetyl-beta-neuraminate = a ganglioside GM1b (d18:1(4E)) + CMP + H(+)</text>
        <dbReference type="Rhea" id="RHEA:47560"/>
        <dbReference type="ChEBI" id="CHEBI:15378"/>
        <dbReference type="ChEBI" id="CHEBI:27938"/>
        <dbReference type="ChEBI" id="CHEBI:57812"/>
        <dbReference type="ChEBI" id="CHEBI:60377"/>
        <dbReference type="ChEBI" id="CHEBI:78568"/>
    </reaction>
    <physiologicalReaction direction="left-to-right" evidence="28">
        <dbReference type="Rhea" id="RHEA:47561"/>
    </physiologicalReaction>
</comment>
<evidence type="ECO:0000256" key="33">
    <source>
        <dbReference type="ARBA" id="ARBA00062545"/>
    </source>
</evidence>
<evidence type="ECO:0000256" key="38">
    <source>
        <dbReference type="PIRSR" id="PIRSR005557-2"/>
    </source>
</evidence>
<evidence type="ECO:0000313" key="39">
    <source>
        <dbReference type="Ensembl" id="ENSNMLP00000017569.1"/>
    </source>
</evidence>
<evidence type="ECO:0000256" key="29">
    <source>
        <dbReference type="ARBA" id="ARBA00043773"/>
    </source>
</evidence>
<evidence type="ECO:0000256" key="1">
    <source>
        <dbReference type="ARBA" id="ARBA00004447"/>
    </source>
</evidence>
<dbReference type="GO" id="GO:0005576">
    <property type="term" value="C:extracellular region"/>
    <property type="evidence" value="ECO:0007669"/>
    <property type="project" value="UniProtKB-SubCell"/>
</dbReference>
<evidence type="ECO:0000256" key="32">
    <source>
        <dbReference type="ARBA" id="ARBA00052027"/>
    </source>
</evidence>
<evidence type="ECO:0000256" key="24">
    <source>
        <dbReference type="ARBA" id="ARBA00042448"/>
    </source>
</evidence>
<evidence type="ECO:0000256" key="25">
    <source>
        <dbReference type="ARBA" id="ARBA00042682"/>
    </source>
</evidence>
<dbReference type="PIRSF" id="PIRSF005557">
    <property type="entry name" value="Sialyl_trans"/>
    <property type="match status" value="1"/>
</dbReference>
<evidence type="ECO:0000256" key="31">
    <source>
        <dbReference type="ARBA" id="ARBA00047509"/>
    </source>
</evidence>
<evidence type="ECO:0000256" key="7">
    <source>
        <dbReference type="ARBA" id="ARBA00022676"/>
    </source>
</evidence>
<evidence type="ECO:0000256" key="23">
    <source>
        <dbReference type="ARBA" id="ARBA00042022"/>
    </source>
</evidence>
<comment type="pathway">
    <text evidence="4">Glycolipid biosynthesis.</text>
</comment>
<dbReference type="EC" id="2.4.3.4" evidence="19"/>
<dbReference type="Gene3D" id="3.90.1480.20">
    <property type="entry name" value="Glycosyl transferase family 29"/>
    <property type="match status" value="1"/>
</dbReference>
<evidence type="ECO:0000256" key="35">
    <source>
        <dbReference type="ARBA" id="ARBA00081228"/>
    </source>
</evidence>
<dbReference type="InterPro" id="IPR001675">
    <property type="entry name" value="Glyco_trans_29"/>
</dbReference>
<dbReference type="GO" id="GO:0032580">
    <property type="term" value="C:Golgi cisterna membrane"/>
    <property type="evidence" value="ECO:0007669"/>
    <property type="project" value="UniProtKB-SubCell"/>
</dbReference>
<evidence type="ECO:0000256" key="17">
    <source>
        <dbReference type="ARBA" id="ARBA00036292"/>
    </source>
</evidence>
<comment type="subcellular location">
    <subcellularLocation>
        <location evidence="1">Golgi apparatus</location>
        <location evidence="1">Golgi stack membrane</location>
        <topology evidence="1">Single-pass type II membrane protein</topology>
    </subcellularLocation>
    <subcellularLocation>
        <location evidence="2">Secreted</location>
    </subcellularLocation>
</comment>
<evidence type="ECO:0000256" key="2">
    <source>
        <dbReference type="ARBA" id="ARBA00004613"/>
    </source>
</evidence>
<keyword evidence="6" id="KW-0964">Secreted</keyword>
<reference evidence="39" key="2">
    <citation type="submission" date="2025-09" db="UniProtKB">
        <authorList>
            <consortium name="Ensembl"/>
        </authorList>
    </citation>
    <scope>IDENTIFICATION</scope>
</reference>
<name>A0A8C6TAC2_9GOBI</name>
<evidence type="ECO:0000256" key="9">
    <source>
        <dbReference type="ARBA" id="ARBA00022692"/>
    </source>
</evidence>
<keyword evidence="10" id="KW-0735">Signal-anchor</keyword>
<reference evidence="39" key="1">
    <citation type="submission" date="2025-08" db="UniProtKB">
        <authorList>
            <consortium name="Ensembl"/>
        </authorList>
    </citation>
    <scope>IDENTIFICATION</scope>
</reference>
<dbReference type="Ensembl" id="ENSNMLT00000019764.1">
    <property type="protein sequence ID" value="ENSNMLP00000017569.1"/>
    <property type="gene ID" value="ENSNMLG00000011572.1"/>
</dbReference>
<sequence length="313" mass="36203">MNSSSKHTFKRTVFLLLLCFSGICTIWKISEMATSFELSLTNTECGCETCLMQNNSWFMQRFQKNITPLLTSNYNLSQEAFNWWKRLQYERRDIKFFKQTAQKIFEVFPAYPPVPEPGLDGCRTCAVVGNSINLNKSHYGKLIDHHTFVFRINAGKTKGFEEDVGNRTTHRVMYPTSATNLDNSTHLVLIPFKIRDLQWLVNAFTTDNNVQCSNDKKNVSKQEPAFMRYVHQSWLNKKGQYPSTGFMVVILALHLCDEVSVFGFGADSDGNWSHYWEVLRNRKLKTGNHPGSVEYKMILELAKQGRVAFYRGW</sequence>
<dbReference type="GO" id="GO:0003836">
    <property type="term" value="F:beta-galactoside (CMP) alpha-2,3-sialyltransferase activity"/>
    <property type="evidence" value="ECO:0007669"/>
    <property type="project" value="UniProtKB-EC"/>
</dbReference>
<evidence type="ECO:0000256" key="6">
    <source>
        <dbReference type="ARBA" id="ARBA00022525"/>
    </source>
</evidence>
<evidence type="ECO:0000256" key="11">
    <source>
        <dbReference type="ARBA" id="ARBA00022989"/>
    </source>
</evidence>
<evidence type="ECO:0000256" key="19">
    <source>
        <dbReference type="ARBA" id="ARBA00039107"/>
    </source>
</evidence>
<keyword evidence="14" id="KW-0472">Membrane</keyword>
<evidence type="ECO:0000256" key="4">
    <source>
        <dbReference type="ARBA" id="ARBA00004934"/>
    </source>
</evidence>
<evidence type="ECO:0000256" key="34">
    <source>
        <dbReference type="ARBA" id="ARBA00072809"/>
    </source>
</evidence>
<organism evidence="39 40">
    <name type="scientific">Neogobius melanostomus</name>
    <name type="common">round goby</name>
    <dbReference type="NCBI Taxonomy" id="47308"/>
    <lineage>
        <taxon>Eukaryota</taxon>
        <taxon>Metazoa</taxon>
        <taxon>Chordata</taxon>
        <taxon>Craniata</taxon>
        <taxon>Vertebrata</taxon>
        <taxon>Euteleostomi</taxon>
        <taxon>Actinopterygii</taxon>
        <taxon>Neopterygii</taxon>
        <taxon>Teleostei</taxon>
        <taxon>Neoteleostei</taxon>
        <taxon>Acanthomorphata</taxon>
        <taxon>Gobiaria</taxon>
        <taxon>Gobiiformes</taxon>
        <taxon>Gobioidei</taxon>
        <taxon>Gobiidae</taxon>
        <taxon>Benthophilinae</taxon>
        <taxon>Neogobiini</taxon>
        <taxon>Neogobius</taxon>
    </lineage>
</organism>
<evidence type="ECO:0000256" key="18">
    <source>
        <dbReference type="ARBA" id="ARBA00039106"/>
    </source>
</evidence>
<comment type="subunit">
    <text evidence="33">Homodimer; disulfide-linked. Homodimer formation occurs in the endoplasmic reticulum.</text>
</comment>
<dbReference type="InterPro" id="IPR012163">
    <property type="entry name" value="Sialyl_trans"/>
</dbReference>
<evidence type="ECO:0000256" key="37">
    <source>
        <dbReference type="ARBA" id="ARBA00082805"/>
    </source>
</evidence>
<evidence type="ECO:0000256" key="16">
    <source>
        <dbReference type="ARBA" id="ARBA00023180"/>
    </source>
</evidence>
<keyword evidence="15" id="KW-1015">Disulfide bond</keyword>
<comment type="pathway">
    <text evidence="3">Protein modification; protein glycosylation.</text>
</comment>
<dbReference type="GO" id="GO:0047288">
    <property type="term" value="F:beta-D-galactosyl-(1-&gt;3)-N-acetyl-beta-D-galactosaminide alpha-2,3- sialyltransferase"/>
    <property type="evidence" value="ECO:0007669"/>
    <property type="project" value="UniProtKB-EC"/>
</dbReference>
<evidence type="ECO:0000256" key="20">
    <source>
        <dbReference type="ARBA" id="ARBA00040101"/>
    </source>
</evidence>
<evidence type="ECO:0000256" key="27">
    <source>
        <dbReference type="ARBA" id="ARBA00042991"/>
    </source>
</evidence>
<evidence type="ECO:0000256" key="22">
    <source>
        <dbReference type="ARBA" id="ARBA00041997"/>
    </source>
</evidence>
<dbReference type="AlphaFoldDB" id="A0A8C6TAC2"/>
<evidence type="ECO:0000313" key="40">
    <source>
        <dbReference type="Proteomes" id="UP000694523"/>
    </source>
</evidence>
<dbReference type="Proteomes" id="UP000694523">
    <property type="component" value="Unplaced"/>
</dbReference>
<feature type="disulfide bond" evidence="38">
    <location>
        <begin position="125"/>
        <end position="256"/>
    </location>
</feature>
<dbReference type="FunFam" id="3.90.1480.20:FF:000002">
    <property type="entry name" value="CMP-N-acetylneuraminate-beta-galactosamide- alpha-2,3-sialyltransferase 2"/>
    <property type="match status" value="1"/>
</dbReference>
<evidence type="ECO:0000256" key="12">
    <source>
        <dbReference type="ARBA" id="ARBA00023034"/>
    </source>
</evidence>
<evidence type="ECO:0000256" key="10">
    <source>
        <dbReference type="ARBA" id="ARBA00022968"/>
    </source>
</evidence>
<keyword evidence="9" id="KW-0812">Transmembrane</keyword>
<protein>
    <recommendedName>
        <fullName evidence="20">CMP-N-acetylneuraminate-beta-galactosamide-alpha-2,3-sialyltransferase 1</fullName>
        <ecNumber evidence="18">2.4.3.2</ecNumber>
        <ecNumber evidence="19">2.4.3.4</ecNumber>
    </recommendedName>
    <alternativeName>
        <fullName evidence="34">CMP-N-acetylneuraminate-beta-galactosamide-alpha-2,3-sialyltransferase 2</fullName>
    </alternativeName>
    <alternativeName>
        <fullName evidence="27">Gal-NAc6S</fullName>
    </alternativeName>
    <alternativeName>
        <fullName evidence="24">Gal-beta-1,3-GalNAc-alpha-2,3-sialyltransferase</fullName>
    </alternativeName>
    <alternativeName>
        <fullName evidence="26">Monosialoganglioside sialyltransferase</fullName>
    </alternativeName>
    <alternativeName>
        <fullName evidence="22">ST3Gal I</fullName>
    </alternativeName>
    <alternativeName>
        <fullName evidence="35">ST3Gal II</fullName>
    </alternativeName>
    <alternativeName>
        <fullName evidence="23">ST3GalA.1</fullName>
    </alternativeName>
    <alternativeName>
        <fullName evidence="36">ST3GalA.2</fullName>
    </alternativeName>
    <alternativeName>
        <fullName evidence="21">ST3O</fullName>
    </alternativeName>
    <alternativeName>
        <fullName evidence="25">Sialyltransferase 4A</fullName>
    </alternativeName>
    <alternativeName>
        <fullName evidence="37">Sialyltransferase 4B</fullName>
    </alternativeName>
</protein>
<comment type="catalytic activity">
    <reaction evidence="31">
        <text>ganglioside GM1 (d18:1(4E)/18:0) + CMP-N-acetyl-beta-neuraminate = ganglioside GD1a (18:1(4E)/18:0) + CMP + H(+)</text>
        <dbReference type="Rhea" id="RHEA:48248"/>
        <dbReference type="ChEBI" id="CHEBI:15378"/>
        <dbReference type="ChEBI" id="CHEBI:57812"/>
        <dbReference type="ChEBI" id="CHEBI:60377"/>
        <dbReference type="ChEBI" id="CHEBI:73110"/>
        <dbReference type="ChEBI" id="CHEBI:90153"/>
    </reaction>
    <physiologicalReaction direction="left-to-right" evidence="31">
        <dbReference type="Rhea" id="RHEA:48249"/>
    </physiologicalReaction>
</comment>
<accession>A0A8C6TAC2</accession>
<keyword evidence="40" id="KW-1185">Reference proteome</keyword>
<dbReference type="GO" id="GO:0006629">
    <property type="term" value="P:lipid metabolic process"/>
    <property type="evidence" value="ECO:0007669"/>
    <property type="project" value="UniProtKB-KW"/>
</dbReference>
<comment type="similarity">
    <text evidence="5">Belongs to the glycosyltransferase 29 family.</text>
</comment>
<evidence type="ECO:0000256" key="30">
    <source>
        <dbReference type="ARBA" id="ARBA00043816"/>
    </source>
</evidence>
<evidence type="ECO:0000256" key="13">
    <source>
        <dbReference type="ARBA" id="ARBA00023098"/>
    </source>
</evidence>
<keyword evidence="7" id="KW-0328">Glycosyltransferase</keyword>
<dbReference type="EC" id="2.4.3.2" evidence="18"/>
<evidence type="ECO:0000256" key="8">
    <source>
        <dbReference type="ARBA" id="ARBA00022679"/>
    </source>
</evidence>
<evidence type="ECO:0000256" key="28">
    <source>
        <dbReference type="ARBA" id="ARBA00043673"/>
    </source>
</evidence>
<evidence type="ECO:0000256" key="26">
    <source>
        <dbReference type="ARBA" id="ARBA00042990"/>
    </source>
</evidence>
<comment type="catalytic activity">
    <reaction evidence="30">
        <text>a ganglioside GA1 + CMP-N-acetyl-beta-neuraminate = a ganglioside GM1b + CMP + H(+)</text>
        <dbReference type="Rhea" id="RHEA:48244"/>
        <dbReference type="ChEBI" id="CHEBI:15378"/>
        <dbReference type="ChEBI" id="CHEBI:57812"/>
        <dbReference type="ChEBI" id="CHEBI:60377"/>
        <dbReference type="ChEBI" id="CHEBI:88069"/>
        <dbReference type="ChEBI" id="CHEBI:90151"/>
    </reaction>
    <physiologicalReaction direction="left-to-right" evidence="30">
        <dbReference type="Rhea" id="RHEA:48245"/>
    </physiologicalReaction>
</comment>
<keyword evidence="8" id="KW-0808">Transferase</keyword>
<dbReference type="PANTHER" id="PTHR46032">
    <property type="entry name" value="ALPHA-2,3-SIALYLTRANSFERASE ST3GAL I ISOFORM X1"/>
    <property type="match status" value="1"/>
</dbReference>
<keyword evidence="13" id="KW-0443">Lipid metabolism</keyword>
<dbReference type="InterPro" id="IPR038578">
    <property type="entry name" value="GT29-like_sf"/>
</dbReference>
<evidence type="ECO:0000256" key="21">
    <source>
        <dbReference type="ARBA" id="ARBA00041507"/>
    </source>
</evidence>